<dbReference type="Proteomes" id="UP001374584">
    <property type="component" value="Unassembled WGS sequence"/>
</dbReference>
<dbReference type="PANTHER" id="PTHR45979">
    <property type="entry name" value="PAP/OAS1 SUBSTRATE-BINDING DOMAIN SUPERFAMILY"/>
    <property type="match status" value="1"/>
</dbReference>
<dbReference type="InterPro" id="IPR043519">
    <property type="entry name" value="NT_sf"/>
</dbReference>
<dbReference type="Pfam" id="PF26180">
    <property type="entry name" value="PAP-OAS1"/>
    <property type="match status" value="1"/>
</dbReference>
<dbReference type="InterPro" id="IPR058921">
    <property type="entry name" value="PAP/OAS1-rel"/>
</dbReference>
<evidence type="ECO:0000313" key="5">
    <source>
        <dbReference type="Proteomes" id="UP001374584"/>
    </source>
</evidence>
<dbReference type="InterPro" id="IPR058920">
    <property type="entry name" value="PAP-OAS1-bd-rel"/>
</dbReference>
<sequence>MYTKTIMDDKKENLLPTPPSQLLSIDEELWKMIEERAQEILWAIEPNVLSEENRKDVIDYVRKLIGDYYGAHVLPFGSVPLKTYLPDGDIDLTALSPEDAEEDLALTVCSILESEDDPEYEIKDIQHIPAQVQLVKCTVKNIPVDISFNQMVGFYTIYFLEQVDQLVGKNHLFKRSIVLIKAWCYYESRILGAHHGLLSTYAIEILVLYIINRFHSSLRGPLEVLYIFLDYYGSFDWDNNYASIWGPKALSSLPEIVETPECDQGGFLLQKELLRNYRDMCSFSIRASENVTPEFPVKLMNILDPLRNDNNVGRCVNLANLHRIRLALSYGARKLKQALTLPGENMGSALEKFFFCTLERNGKGERADVDIPVCPFGTGRSEGSVLNGDYGSYYFDSQCLQPYPNYSMPVTTVHSSSPSSPSHNDMFAISTQQNWSEGDFLTLQQNWSMFYQSGSNVYIPTQALYHPTYSLDEGVKSRGTGTYIPDLNYNSYWDIRTNANQPRGISFTENNELPKSYPTKQLAEEVHSEINLNANSTPFELTKEYFPFLPGIPKATLPTHAQGSAPLAKASSETDKGGNSMLSEHSSEDLSPLLPCVRNDTPPTQAQDSTPLENAHSEVDMGSKSQSFELSNEDFPLLPKVCLETHKDGKSRPFELSKKDFPLLQSSQKTVLSESAKLTKQAKSFTSSKLNNMEFGTLKYSQSLKGQSLSTKSKKEDCGVSLSQKTVMVVPKVASQRKQESCQSNKEMD</sequence>
<reference evidence="4 5" key="1">
    <citation type="submission" date="2024-01" db="EMBL/GenBank/DDBJ databases">
        <title>The genomes of 5 underutilized Papilionoideae crops provide insights into root nodulation and disease resistanc.</title>
        <authorList>
            <person name="Jiang F."/>
        </authorList>
    </citation>
    <scope>NUCLEOTIDE SEQUENCE [LARGE SCALE GENOMIC DNA]</scope>
    <source>
        <strain evidence="4">JINMINGXINNONG_FW02</strain>
        <tissue evidence="4">Leaves</tissue>
    </source>
</reference>
<dbReference type="SUPFAM" id="SSF81301">
    <property type="entry name" value="Nucleotidyltransferase"/>
    <property type="match status" value="1"/>
</dbReference>
<evidence type="ECO:0000259" key="2">
    <source>
        <dbReference type="Pfam" id="PF22600"/>
    </source>
</evidence>
<feature type="region of interest" description="Disordered" evidence="1">
    <location>
        <begin position="557"/>
        <end position="630"/>
    </location>
</feature>
<keyword evidence="5" id="KW-1185">Reference proteome</keyword>
<dbReference type="Pfam" id="PF22600">
    <property type="entry name" value="MTPAP-like_central"/>
    <property type="match status" value="1"/>
</dbReference>
<feature type="domain" description="Poly(A) RNA polymerase mitochondrial-like central palm" evidence="2">
    <location>
        <begin position="36"/>
        <end position="160"/>
    </location>
</feature>
<organism evidence="4 5">
    <name type="scientific">Phaseolus coccineus</name>
    <name type="common">Scarlet runner bean</name>
    <name type="synonym">Phaseolus multiflorus</name>
    <dbReference type="NCBI Taxonomy" id="3886"/>
    <lineage>
        <taxon>Eukaryota</taxon>
        <taxon>Viridiplantae</taxon>
        <taxon>Streptophyta</taxon>
        <taxon>Embryophyta</taxon>
        <taxon>Tracheophyta</taxon>
        <taxon>Spermatophyta</taxon>
        <taxon>Magnoliopsida</taxon>
        <taxon>eudicotyledons</taxon>
        <taxon>Gunneridae</taxon>
        <taxon>Pentapetalae</taxon>
        <taxon>rosids</taxon>
        <taxon>fabids</taxon>
        <taxon>Fabales</taxon>
        <taxon>Fabaceae</taxon>
        <taxon>Papilionoideae</taxon>
        <taxon>50 kb inversion clade</taxon>
        <taxon>NPAAA clade</taxon>
        <taxon>indigoferoid/millettioid clade</taxon>
        <taxon>Phaseoleae</taxon>
        <taxon>Phaseolus</taxon>
    </lineage>
</organism>
<evidence type="ECO:0008006" key="6">
    <source>
        <dbReference type="Google" id="ProtNLM"/>
    </source>
</evidence>
<dbReference type="SUPFAM" id="SSF81631">
    <property type="entry name" value="PAP/OAS1 substrate-binding domain"/>
    <property type="match status" value="1"/>
</dbReference>
<evidence type="ECO:0000313" key="4">
    <source>
        <dbReference type="EMBL" id="KAK7353539.1"/>
    </source>
</evidence>
<dbReference type="EMBL" id="JAYMYR010000007">
    <property type="protein sequence ID" value="KAK7353539.1"/>
    <property type="molecule type" value="Genomic_DNA"/>
</dbReference>
<dbReference type="CDD" id="cd05402">
    <property type="entry name" value="NT_PAP_TUTase"/>
    <property type="match status" value="1"/>
</dbReference>
<comment type="caution">
    <text evidence="4">The sequence shown here is derived from an EMBL/GenBank/DDBJ whole genome shotgun (WGS) entry which is preliminary data.</text>
</comment>
<evidence type="ECO:0000259" key="3">
    <source>
        <dbReference type="Pfam" id="PF26180"/>
    </source>
</evidence>
<feature type="domain" description="PAP/OAS1 substrate-binding-related" evidence="3">
    <location>
        <begin position="167"/>
        <end position="358"/>
    </location>
</feature>
<gene>
    <name evidence="4" type="ORF">VNO80_18988</name>
</gene>
<proteinExistence type="predicted"/>
<name>A0AAN9R077_PHACN</name>
<accession>A0AAN9R077</accession>
<protein>
    <recommendedName>
        <fullName evidence="6">Polymerase nucleotidyl transferase domain-containing protein</fullName>
    </recommendedName>
</protein>
<dbReference type="Gene3D" id="3.30.460.10">
    <property type="entry name" value="Beta Polymerase, domain 2"/>
    <property type="match status" value="1"/>
</dbReference>
<dbReference type="AlphaFoldDB" id="A0AAN9R077"/>
<dbReference type="InterPro" id="IPR054708">
    <property type="entry name" value="MTPAP-like_central"/>
</dbReference>
<dbReference type="PANTHER" id="PTHR45979:SF6">
    <property type="entry name" value="NUCLEOTIDYLTRANSFERASE DOMAIN PROTEIN"/>
    <property type="match status" value="1"/>
</dbReference>
<evidence type="ECO:0000256" key="1">
    <source>
        <dbReference type="SAM" id="MobiDB-lite"/>
    </source>
</evidence>
<feature type="compositionally biased region" description="Polar residues" evidence="1">
    <location>
        <begin position="601"/>
        <end position="612"/>
    </location>
</feature>
<dbReference type="Gene3D" id="1.10.1410.10">
    <property type="match status" value="1"/>
</dbReference>